<sequence length="96" mass="10612">MPDHLSLLLLGISLPSATILLNGAIRIFIILVALYTHDGKRRKTALQILDRTTRKKNAPTRTDAAKPEYAALAFAPPPPPHRHPTECARQSNRLKA</sequence>
<organism evidence="3 4">
    <name type="scientific">Lysinibacter cavernae</name>
    <dbReference type="NCBI Taxonomy" id="1640652"/>
    <lineage>
        <taxon>Bacteria</taxon>
        <taxon>Bacillati</taxon>
        <taxon>Actinomycetota</taxon>
        <taxon>Actinomycetes</taxon>
        <taxon>Micrococcales</taxon>
        <taxon>Microbacteriaceae</taxon>
        <taxon>Lysinibacter</taxon>
    </lineage>
</organism>
<evidence type="ECO:0000256" key="2">
    <source>
        <dbReference type="SAM" id="Phobius"/>
    </source>
</evidence>
<feature type="transmembrane region" description="Helical" evidence="2">
    <location>
        <begin position="12"/>
        <end position="35"/>
    </location>
</feature>
<dbReference type="Proteomes" id="UP000541033">
    <property type="component" value="Unassembled WGS sequence"/>
</dbReference>
<reference evidence="3 4" key="1">
    <citation type="submission" date="2020-02" db="EMBL/GenBank/DDBJ databases">
        <title>Sequencing the genomes of 1000 actinobacteria strains.</title>
        <authorList>
            <person name="Klenk H.-P."/>
        </authorList>
    </citation>
    <scope>NUCLEOTIDE SEQUENCE [LARGE SCALE GENOMIC DNA]</scope>
    <source>
        <strain evidence="3 4">DSM 27960</strain>
    </source>
</reference>
<protein>
    <submittedName>
        <fullName evidence="3">Uncharacterized protein</fullName>
    </submittedName>
</protein>
<dbReference type="AlphaFoldDB" id="A0A7X5R3S0"/>
<feature type="region of interest" description="Disordered" evidence="1">
    <location>
        <begin position="74"/>
        <end position="96"/>
    </location>
</feature>
<keyword evidence="2" id="KW-1133">Transmembrane helix</keyword>
<dbReference type="EMBL" id="JAAMOX010000003">
    <property type="protein sequence ID" value="NIH55017.1"/>
    <property type="molecule type" value="Genomic_DNA"/>
</dbReference>
<keyword evidence="2" id="KW-0472">Membrane</keyword>
<evidence type="ECO:0000313" key="3">
    <source>
        <dbReference type="EMBL" id="NIH55017.1"/>
    </source>
</evidence>
<accession>A0A7X5R3S0</accession>
<name>A0A7X5R3S0_9MICO</name>
<evidence type="ECO:0000256" key="1">
    <source>
        <dbReference type="SAM" id="MobiDB-lite"/>
    </source>
</evidence>
<proteinExistence type="predicted"/>
<keyword evidence="2" id="KW-0812">Transmembrane</keyword>
<evidence type="ECO:0000313" key="4">
    <source>
        <dbReference type="Proteomes" id="UP000541033"/>
    </source>
</evidence>
<gene>
    <name evidence="3" type="ORF">FHX76_002932</name>
</gene>
<comment type="caution">
    <text evidence="3">The sequence shown here is derived from an EMBL/GenBank/DDBJ whole genome shotgun (WGS) entry which is preliminary data.</text>
</comment>
<keyword evidence="4" id="KW-1185">Reference proteome</keyword>